<gene>
    <name evidence="1" type="ORF">LOC71_18905</name>
</gene>
<protein>
    <submittedName>
        <fullName evidence="1">YkyA family protein</fullName>
    </submittedName>
</protein>
<dbReference type="RefSeq" id="WP_230275768.1">
    <property type="nucleotide sequence ID" value="NZ_JAJKFW010000046.1"/>
</dbReference>
<evidence type="ECO:0000313" key="2">
    <source>
        <dbReference type="Proteomes" id="UP001430306"/>
    </source>
</evidence>
<name>A0ABS8NLB0_9BACT</name>
<keyword evidence="2" id="KW-1185">Reference proteome</keyword>
<dbReference type="Proteomes" id="UP001430306">
    <property type="component" value="Unassembled WGS sequence"/>
</dbReference>
<evidence type="ECO:0000313" key="1">
    <source>
        <dbReference type="EMBL" id="MCC9644352.1"/>
    </source>
</evidence>
<dbReference type="PROSITE" id="PS51257">
    <property type="entry name" value="PROKAR_LIPOPROTEIN"/>
    <property type="match status" value="1"/>
</dbReference>
<reference evidence="1" key="1">
    <citation type="submission" date="2021-11" db="EMBL/GenBank/DDBJ databases">
        <title>Genome sequence.</title>
        <authorList>
            <person name="Sun Q."/>
        </authorList>
    </citation>
    <scope>NUCLEOTIDE SEQUENCE</scope>
    <source>
        <strain evidence="1">JC740</strain>
    </source>
</reference>
<comment type="caution">
    <text evidence="1">The sequence shown here is derived from an EMBL/GenBank/DDBJ whole genome shotgun (WGS) entry which is preliminary data.</text>
</comment>
<dbReference type="EMBL" id="JAJKFW010000046">
    <property type="protein sequence ID" value="MCC9644352.1"/>
    <property type="molecule type" value="Genomic_DNA"/>
</dbReference>
<dbReference type="InterPro" id="IPR023381">
    <property type="entry name" value="YP001051499.1-like_dom_sf"/>
</dbReference>
<proteinExistence type="predicted"/>
<accession>A0ABS8NLB0</accession>
<dbReference type="Gene3D" id="1.20.1590.10">
    <property type="entry name" value="YP_001051499.1 domain like"/>
    <property type="match status" value="1"/>
</dbReference>
<sequence length="202" mass="22597">MKYSLPFIVAVFVVGCGQHNGGSDRVALFSTKTEISDLPHWANVALAARCANLLMPTLDRLWIDPPADGRQLVDDAINIASKSARFSHAQPDTQATADKITTLIQDLNANGVNAYSDGRVQDIINVVQLAAESALADDREEAHAITEDCIDRAYWITRELEDDLLRSELEQAVDSMNQFCKNSYAQDYHCFSWQTDHWQVRK</sequence>
<organism evidence="1 2">
    <name type="scientific">Rhodopirellula halodulae</name>
    <dbReference type="NCBI Taxonomy" id="2894198"/>
    <lineage>
        <taxon>Bacteria</taxon>
        <taxon>Pseudomonadati</taxon>
        <taxon>Planctomycetota</taxon>
        <taxon>Planctomycetia</taxon>
        <taxon>Pirellulales</taxon>
        <taxon>Pirellulaceae</taxon>
        <taxon>Rhodopirellula</taxon>
    </lineage>
</organism>